<accession>A0A8A1LXZ7</accession>
<dbReference type="PANTHER" id="PTHR23501:SF198">
    <property type="entry name" value="AZOLE RESISTANCE PROTEIN 1-RELATED"/>
    <property type="match status" value="1"/>
</dbReference>
<protein>
    <submittedName>
        <fullName evidence="8">Major facilitator superfamily transporter</fullName>
    </submittedName>
</protein>
<feature type="domain" description="Major facilitator superfamily (MFS) profile" evidence="7">
    <location>
        <begin position="168"/>
        <end position="674"/>
    </location>
</feature>
<organism evidence="8 9">
    <name type="scientific">Ajellomyces capsulatus (strain H88)</name>
    <name type="common">Darling's disease fungus</name>
    <name type="synonym">Histoplasma capsulatum</name>
    <dbReference type="NCBI Taxonomy" id="544711"/>
    <lineage>
        <taxon>Eukaryota</taxon>
        <taxon>Fungi</taxon>
        <taxon>Dikarya</taxon>
        <taxon>Ascomycota</taxon>
        <taxon>Pezizomycotina</taxon>
        <taxon>Eurotiomycetes</taxon>
        <taxon>Eurotiomycetidae</taxon>
        <taxon>Onygenales</taxon>
        <taxon>Ajellomycetaceae</taxon>
        <taxon>Histoplasma</taxon>
    </lineage>
</organism>
<feature type="compositionally biased region" description="Polar residues" evidence="5">
    <location>
        <begin position="55"/>
        <end position="68"/>
    </location>
</feature>
<dbReference type="VEuPathDB" id="FungiDB:I7I53_11593"/>
<dbReference type="GO" id="GO:0005886">
    <property type="term" value="C:plasma membrane"/>
    <property type="evidence" value="ECO:0007669"/>
    <property type="project" value="TreeGrafter"/>
</dbReference>
<dbReference type="AlphaFoldDB" id="A0A8A1LXZ7"/>
<dbReference type="PROSITE" id="PS50850">
    <property type="entry name" value="MFS"/>
    <property type="match status" value="1"/>
</dbReference>
<evidence type="ECO:0000313" key="8">
    <source>
        <dbReference type="EMBL" id="QSS57423.1"/>
    </source>
</evidence>
<dbReference type="SUPFAM" id="SSF103473">
    <property type="entry name" value="MFS general substrate transporter"/>
    <property type="match status" value="1"/>
</dbReference>
<feature type="region of interest" description="Disordered" evidence="5">
    <location>
        <begin position="1"/>
        <end position="82"/>
    </location>
</feature>
<feature type="region of interest" description="Disordered" evidence="5">
    <location>
        <begin position="133"/>
        <end position="153"/>
    </location>
</feature>
<feature type="transmembrane region" description="Helical" evidence="6">
    <location>
        <begin position="430"/>
        <end position="451"/>
    </location>
</feature>
<feature type="transmembrane region" description="Helical" evidence="6">
    <location>
        <begin position="318"/>
        <end position="341"/>
    </location>
</feature>
<feature type="compositionally biased region" description="Basic and acidic residues" evidence="5">
    <location>
        <begin position="693"/>
        <end position="703"/>
    </location>
</feature>
<dbReference type="InterPro" id="IPR011701">
    <property type="entry name" value="MFS"/>
</dbReference>
<feature type="transmembrane region" description="Helical" evidence="6">
    <location>
        <begin position="565"/>
        <end position="586"/>
    </location>
</feature>
<name>A0A8A1LXZ7_AJEC8</name>
<feature type="transmembrane region" description="Helical" evidence="6">
    <location>
        <begin position="393"/>
        <end position="410"/>
    </location>
</feature>
<proteinExistence type="predicted"/>
<evidence type="ECO:0000259" key="7">
    <source>
        <dbReference type="PROSITE" id="PS50850"/>
    </source>
</evidence>
<feature type="transmembrane region" description="Helical" evidence="6">
    <location>
        <begin position="471"/>
        <end position="492"/>
    </location>
</feature>
<feature type="transmembrane region" description="Helical" evidence="6">
    <location>
        <begin position="497"/>
        <end position="516"/>
    </location>
</feature>
<feature type="transmembrane region" description="Helical" evidence="6">
    <location>
        <begin position="522"/>
        <end position="544"/>
    </location>
</feature>
<gene>
    <name evidence="8" type="ORF">I7I53_11593</name>
</gene>
<evidence type="ECO:0000256" key="2">
    <source>
        <dbReference type="ARBA" id="ARBA00022692"/>
    </source>
</evidence>
<evidence type="ECO:0000256" key="4">
    <source>
        <dbReference type="ARBA" id="ARBA00023136"/>
    </source>
</evidence>
<dbReference type="InterPro" id="IPR020846">
    <property type="entry name" value="MFS_dom"/>
</dbReference>
<feature type="compositionally biased region" description="Basic and acidic residues" evidence="5">
    <location>
        <begin position="139"/>
        <end position="151"/>
    </location>
</feature>
<keyword evidence="4 6" id="KW-0472">Membrane</keyword>
<keyword evidence="3 6" id="KW-1133">Transmembrane helix</keyword>
<dbReference type="EMBL" id="CP069107">
    <property type="protein sequence ID" value="QSS57423.1"/>
    <property type="molecule type" value="Genomic_DNA"/>
</dbReference>
<comment type="subcellular location">
    <subcellularLocation>
        <location evidence="1">Membrane</location>
        <topology evidence="1">Multi-pass membrane protein</topology>
    </subcellularLocation>
</comment>
<feature type="compositionally biased region" description="Low complexity" evidence="5">
    <location>
        <begin position="45"/>
        <end position="54"/>
    </location>
</feature>
<feature type="compositionally biased region" description="Low complexity" evidence="5">
    <location>
        <begin position="716"/>
        <end position="725"/>
    </location>
</feature>
<feature type="transmembrane region" description="Helical" evidence="6">
    <location>
        <begin position="648"/>
        <end position="668"/>
    </location>
</feature>
<evidence type="ECO:0000313" key="9">
    <source>
        <dbReference type="Proteomes" id="UP000663419"/>
    </source>
</evidence>
<dbReference type="InterPro" id="IPR036259">
    <property type="entry name" value="MFS_trans_sf"/>
</dbReference>
<reference evidence="8" key="1">
    <citation type="submission" date="2021-01" db="EMBL/GenBank/DDBJ databases">
        <title>Chromosome-level genome assembly of a human fungal pathogen reveals clustering of transcriptionally co-regulated genes.</title>
        <authorList>
            <person name="Voorhies M."/>
            <person name="Cohen S."/>
            <person name="Shea T.P."/>
            <person name="Petrus S."/>
            <person name="Munoz J.F."/>
            <person name="Poplawski S."/>
            <person name="Goldman W.E."/>
            <person name="Michael T."/>
            <person name="Cuomo C.A."/>
            <person name="Sil A."/>
            <person name="Beyhan S."/>
        </authorList>
    </citation>
    <scope>NUCLEOTIDE SEQUENCE</scope>
    <source>
        <strain evidence="8">H88</strain>
    </source>
</reference>
<feature type="transmembrane region" description="Helical" evidence="6">
    <location>
        <begin position="256"/>
        <end position="278"/>
    </location>
</feature>
<dbReference type="GO" id="GO:0022857">
    <property type="term" value="F:transmembrane transporter activity"/>
    <property type="evidence" value="ECO:0007669"/>
    <property type="project" value="InterPro"/>
</dbReference>
<dbReference type="Gene3D" id="1.20.1250.20">
    <property type="entry name" value="MFS general substrate transporter like domains"/>
    <property type="match status" value="1"/>
</dbReference>
<evidence type="ECO:0000256" key="5">
    <source>
        <dbReference type="SAM" id="MobiDB-lite"/>
    </source>
</evidence>
<keyword evidence="2 6" id="KW-0812">Transmembrane</keyword>
<feature type="transmembrane region" description="Helical" evidence="6">
    <location>
        <begin position="362"/>
        <end position="381"/>
    </location>
</feature>
<dbReference type="Gene3D" id="1.20.1720.10">
    <property type="entry name" value="Multidrug resistance protein D"/>
    <property type="match status" value="1"/>
</dbReference>
<dbReference type="PANTHER" id="PTHR23501">
    <property type="entry name" value="MAJOR FACILITATOR SUPERFAMILY"/>
    <property type="match status" value="1"/>
</dbReference>
<evidence type="ECO:0000256" key="6">
    <source>
        <dbReference type="SAM" id="Phobius"/>
    </source>
</evidence>
<evidence type="ECO:0000256" key="1">
    <source>
        <dbReference type="ARBA" id="ARBA00004141"/>
    </source>
</evidence>
<dbReference type="Proteomes" id="UP000663419">
    <property type="component" value="Chromosome 6"/>
</dbReference>
<feature type="transmembrane region" description="Helical" evidence="6">
    <location>
        <begin position="290"/>
        <end position="312"/>
    </location>
</feature>
<evidence type="ECO:0000256" key="3">
    <source>
        <dbReference type="ARBA" id="ARBA00022989"/>
    </source>
</evidence>
<dbReference type="Pfam" id="PF07690">
    <property type="entry name" value="MFS_1"/>
    <property type="match status" value="1"/>
</dbReference>
<sequence>MTSGSKPLEFHIYPPEPDNSHDAHSAQQAVAEQKRPHETTGTLPSRSHSSRSISFQLDLNQNSIPRHTSSARRSSNRRRSGASSLLLRNLSQRWYKKLPSPPSSPPLSSFIDFAEHDPDSVLSLPRRWPSLYAPPGRQDQIEPRPDAEAEQRQGCGSGYLRGWPLVTVSVAALLACFVTQLDESIIATALPNIAAEFHSLGDIGWYNSTYYLPQAVLQPLFGQVYTRWRIKRVYLISLFLFEAGSLMAALSNSSPLLIVARTIAGIGTAGITAGHFQIFAACYAPKARAIMLNAVSAILVISSVLGPLLGGIVTQYLSWRWCFGINVPIGSVIVVIMAVLLKIPRGSNSTTKSTWEKRLMELDILGTILLTAMIVCVLLGFHMVQKQRPNKAGVGAVFVAAIVAAIALFIQQRLTLTETLLPIRIFGRRLVWATCGLMFSLSVGIATHISFLPLYLQLVRGKSPASSGTHTVPYVLSIFTGSIIMMLSLIVLKYLNILFLSGVVCYAIAAGLFTTFDVNSTLGEIVGFQVLAGLGFGLCVLCLVECPQAILADRDVPYAQGVINMFQILGGATSTQVATLIFIQTLSHRLERVPNLPQDQIRILLADPTTMLYGNSSDSKGSHHINDSQTLPSEPLRSRILNELSSSFSATFHLSIVAACLALTFVLCMPWTRKRTLAATLAAEAGKEANGNVKHDGNYDNDNHNNNNNDDDDGDINNNNDNNNDNENDIKGTRRMRTRKTGQGSGFRREREDEPLTTIELT</sequence>
<feature type="transmembrane region" description="Helical" evidence="6">
    <location>
        <begin position="233"/>
        <end position="250"/>
    </location>
</feature>
<dbReference type="CDD" id="cd17502">
    <property type="entry name" value="MFS_Azr1_MDR_like"/>
    <property type="match status" value="1"/>
</dbReference>
<feature type="region of interest" description="Disordered" evidence="5">
    <location>
        <begin position="690"/>
        <end position="762"/>
    </location>
</feature>